<dbReference type="SUPFAM" id="SSF56784">
    <property type="entry name" value="HAD-like"/>
    <property type="match status" value="1"/>
</dbReference>
<reference evidence="4" key="1">
    <citation type="submission" date="2016-11" db="EMBL/GenBank/DDBJ databases">
        <authorList>
            <person name="Varghese N."/>
            <person name="Submissions S."/>
        </authorList>
    </citation>
    <scope>NUCLEOTIDE SEQUENCE [LARGE SCALE GENOMIC DNA]</scope>
    <source>
        <strain evidence="4">DSM 12395</strain>
    </source>
</reference>
<gene>
    <name evidence="3" type="ORF">SAMN02745133_03014</name>
</gene>
<dbReference type="PROSITE" id="PS51462">
    <property type="entry name" value="NUDIX"/>
    <property type="match status" value="1"/>
</dbReference>
<dbReference type="InterPro" id="IPR000086">
    <property type="entry name" value="NUDIX_hydrolase_dom"/>
</dbReference>
<accession>A0A1M5CSL8</accession>
<evidence type="ECO:0000259" key="2">
    <source>
        <dbReference type="PROSITE" id="PS51462"/>
    </source>
</evidence>
<evidence type="ECO:0000256" key="1">
    <source>
        <dbReference type="ARBA" id="ARBA00022801"/>
    </source>
</evidence>
<dbReference type="Proteomes" id="UP000184148">
    <property type="component" value="Unassembled WGS sequence"/>
</dbReference>
<dbReference type="GO" id="GO:0005737">
    <property type="term" value="C:cytoplasm"/>
    <property type="evidence" value="ECO:0007669"/>
    <property type="project" value="TreeGrafter"/>
</dbReference>
<dbReference type="InterPro" id="IPR006357">
    <property type="entry name" value="HAD-SF_hydro_IIA"/>
</dbReference>
<dbReference type="InterPro" id="IPR020084">
    <property type="entry name" value="NUDIX_hydrolase_CS"/>
</dbReference>
<dbReference type="Gene3D" id="3.90.79.10">
    <property type="entry name" value="Nucleoside Triphosphate Pyrophosphohydrolase"/>
    <property type="match status" value="1"/>
</dbReference>
<proteinExistence type="predicted"/>
<dbReference type="Pfam" id="PF00293">
    <property type="entry name" value="NUDIX"/>
    <property type="match status" value="1"/>
</dbReference>
<dbReference type="PRINTS" id="PR00502">
    <property type="entry name" value="NUDIXFAMILY"/>
</dbReference>
<dbReference type="Pfam" id="PF13344">
    <property type="entry name" value="Hydrolase_6"/>
    <property type="match status" value="1"/>
</dbReference>
<dbReference type="OrthoDB" id="9810449at2"/>
<dbReference type="AlphaFoldDB" id="A0A1M5CSL8"/>
<dbReference type="SUPFAM" id="SSF55811">
    <property type="entry name" value="Nudix"/>
    <property type="match status" value="1"/>
</dbReference>
<organism evidence="3 4">
    <name type="scientific">Desulforamulus putei DSM 12395</name>
    <dbReference type="NCBI Taxonomy" id="1121429"/>
    <lineage>
        <taxon>Bacteria</taxon>
        <taxon>Bacillati</taxon>
        <taxon>Bacillota</taxon>
        <taxon>Clostridia</taxon>
        <taxon>Eubacteriales</taxon>
        <taxon>Peptococcaceae</taxon>
        <taxon>Desulforamulus</taxon>
    </lineage>
</organism>
<protein>
    <submittedName>
        <fullName evidence="3">HAD-superfamily class IIA hydrolase, TIGR01459</fullName>
    </submittedName>
</protein>
<dbReference type="STRING" id="1121429.SAMN02745133_03014"/>
<dbReference type="PROSITE" id="PS00893">
    <property type="entry name" value="NUDIX_BOX"/>
    <property type="match status" value="1"/>
</dbReference>
<feature type="domain" description="Nudix hydrolase" evidence="2">
    <location>
        <begin position="272"/>
        <end position="406"/>
    </location>
</feature>
<evidence type="ECO:0000313" key="4">
    <source>
        <dbReference type="Proteomes" id="UP000184148"/>
    </source>
</evidence>
<dbReference type="InterPro" id="IPR023214">
    <property type="entry name" value="HAD_sf"/>
</dbReference>
<evidence type="ECO:0000313" key="3">
    <source>
        <dbReference type="EMBL" id="SHF57728.1"/>
    </source>
</evidence>
<dbReference type="GO" id="GO:0016791">
    <property type="term" value="F:phosphatase activity"/>
    <property type="evidence" value="ECO:0007669"/>
    <property type="project" value="TreeGrafter"/>
</dbReference>
<dbReference type="InterPro" id="IPR015797">
    <property type="entry name" value="NUDIX_hydrolase-like_dom_sf"/>
</dbReference>
<sequence length="412" mass="45292">MLAEKFDVLLFDLDGVIYIGGELLPGVKETMAQLRKINKRIYFLTNDPIPTRQQLVDRLQGLGIEAHLNEVISSGWATAKTLRLMEINSVYVLGSEGLKTEIRGFGIEVVEKRDCQAVVVGHDDQLSYGHLRQAIQLIHRGAKFIATNADATFPGPEGPCPGTGAIVSALETSSGRRPVIIGKPYPPMFRTVLDNLDPNLRVAMVGDNPYTDILGAHQQGITAILRSDKAVDFPSPKDFRIPDARISNLKELFNPAITARSWSKPPYAWPETVEPAVAAVIFDGDGRILLIKRVDFDVWGLPTGHVEPGETVQEAIIREVNEETGLQVKVSRYIGVYSDPVSLVVSHPSGKVSHYITSCMECEMVGGHLRADGVETAEVAFFELDNLPTNLLTLHGEWLRDVLNRNNAGAIR</sequence>
<dbReference type="InterPro" id="IPR036412">
    <property type="entry name" value="HAD-like_sf"/>
</dbReference>
<dbReference type="NCBIfam" id="TIGR01460">
    <property type="entry name" value="HAD-SF-IIA"/>
    <property type="match status" value="1"/>
</dbReference>
<keyword evidence="1 3" id="KW-0378">Hydrolase</keyword>
<dbReference type="EMBL" id="FQUY01000036">
    <property type="protein sequence ID" value="SHF57728.1"/>
    <property type="molecule type" value="Genomic_DNA"/>
</dbReference>
<dbReference type="RefSeq" id="WP_073240177.1">
    <property type="nucleotide sequence ID" value="NZ_FQUY01000036.1"/>
</dbReference>
<dbReference type="Gene3D" id="3.40.50.1000">
    <property type="entry name" value="HAD superfamily/HAD-like"/>
    <property type="match status" value="2"/>
</dbReference>
<dbReference type="Pfam" id="PF13242">
    <property type="entry name" value="Hydrolase_like"/>
    <property type="match status" value="1"/>
</dbReference>
<dbReference type="InterPro" id="IPR020476">
    <property type="entry name" value="Nudix_hydrolase"/>
</dbReference>
<name>A0A1M5CSL8_9FIRM</name>
<dbReference type="PANTHER" id="PTHR19288">
    <property type="entry name" value="4-NITROPHENYLPHOSPHATASE-RELATED"/>
    <property type="match status" value="1"/>
</dbReference>
<keyword evidence="4" id="KW-1185">Reference proteome</keyword>